<evidence type="ECO:0000259" key="6">
    <source>
        <dbReference type="PROSITE" id="PS51764"/>
    </source>
</evidence>
<evidence type="ECO:0000256" key="4">
    <source>
        <dbReference type="PROSITE-ProRule" id="PRU01100"/>
    </source>
</evidence>
<evidence type="ECO:0000256" key="1">
    <source>
        <dbReference type="ARBA" id="ARBA00007754"/>
    </source>
</evidence>
<dbReference type="Gene3D" id="3.20.20.80">
    <property type="entry name" value="Glycosidases"/>
    <property type="match status" value="1"/>
</dbReference>
<evidence type="ECO:0000256" key="2">
    <source>
        <dbReference type="ARBA" id="ARBA00022801"/>
    </source>
</evidence>
<comment type="similarity">
    <text evidence="1 4">Belongs to the glycosyl hydrolase 26 family.</text>
</comment>
<evidence type="ECO:0000313" key="7">
    <source>
        <dbReference type="EMBL" id="RUT34819.1"/>
    </source>
</evidence>
<proteinExistence type="inferred from homology"/>
<evidence type="ECO:0000256" key="3">
    <source>
        <dbReference type="ARBA" id="ARBA00023295"/>
    </source>
</evidence>
<keyword evidence="2 4" id="KW-0378">Hydrolase</keyword>
<dbReference type="GO" id="GO:0006080">
    <property type="term" value="P:substituted mannan metabolic process"/>
    <property type="evidence" value="ECO:0007669"/>
    <property type="project" value="InterPro"/>
</dbReference>
<reference evidence="7 8" key="1">
    <citation type="journal article" date="2016" name="Int. J. Syst. Evol. Microbiol.">
        <title>Arsenicitalea aurantiaca gen. nov., sp. nov., a new member of the family Hyphomicrobiaceae, isolated from high-arsenic sediment.</title>
        <authorList>
            <person name="Mu Y."/>
            <person name="Zhou L."/>
            <person name="Zeng X.C."/>
            <person name="Liu L."/>
            <person name="Pan Y."/>
            <person name="Chen X."/>
            <person name="Wang J."/>
            <person name="Li S."/>
            <person name="Li W.J."/>
            <person name="Wang Y."/>
        </authorList>
    </citation>
    <scope>NUCLEOTIDE SEQUENCE [LARGE SCALE GENOMIC DNA]</scope>
    <source>
        <strain evidence="7 8">42-50</strain>
    </source>
</reference>
<dbReference type="OrthoDB" id="9816550at2"/>
<dbReference type="GO" id="GO:0016985">
    <property type="term" value="F:mannan endo-1,4-beta-mannosidase activity"/>
    <property type="evidence" value="ECO:0007669"/>
    <property type="project" value="InterPro"/>
</dbReference>
<dbReference type="AlphaFoldDB" id="A0A433XL60"/>
<name>A0A433XL60_9HYPH</name>
<comment type="caution">
    <text evidence="7">The sequence shown here is derived from an EMBL/GenBank/DDBJ whole genome shotgun (WGS) entry which is preliminary data.</text>
</comment>
<dbReference type="InterPro" id="IPR017853">
    <property type="entry name" value="GH"/>
</dbReference>
<feature type="domain" description="GH26" evidence="6">
    <location>
        <begin position="1"/>
        <end position="297"/>
    </location>
</feature>
<accession>A0A433XL60</accession>
<feature type="chain" id="PRO_5019564530" evidence="5">
    <location>
        <begin position="25"/>
        <end position="297"/>
    </location>
</feature>
<gene>
    <name evidence="7" type="ORF">EMQ25_02345</name>
</gene>
<evidence type="ECO:0000256" key="5">
    <source>
        <dbReference type="SAM" id="SignalP"/>
    </source>
</evidence>
<dbReference type="Pfam" id="PF02156">
    <property type="entry name" value="Glyco_hydro_26"/>
    <property type="match status" value="1"/>
</dbReference>
<dbReference type="EMBL" id="RZNJ01000001">
    <property type="protein sequence ID" value="RUT34819.1"/>
    <property type="molecule type" value="Genomic_DNA"/>
</dbReference>
<dbReference type="PROSITE" id="PS51764">
    <property type="entry name" value="GH26"/>
    <property type="match status" value="1"/>
</dbReference>
<dbReference type="RefSeq" id="WP_127186939.1">
    <property type="nucleotide sequence ID" value="NZ_RZNJ01000001.1"/>
</dbReference>
<evidence type="ECO:0000313" key="8">
    <source>
        <dbReference type="Proteomes" id="UP000281547"/>
    </source>
</evidence>
<dbReference type="SUPFAM" id="SSF51445">
    <property type="entry name" value="(Trans)glycosidases"/>
    <property type="match status" value="1"/>
</dbReference>
<keyword evidence="8" id="KW-1185">Reference proteome</keyword>
<feature type="signal peptide" evidence="5">
    <location>
        <begin position="1"/>
        <end position="24"/>
    </location>
</feature>
<protein>
    <submittedName>
        <fullName evidence="7">Beta-mannosidase</fullName>
    </submittedName>
</protein>
<organism evidence="7 8">
    <name type="scientific">Arsenicitalea aurantiaca</name>
    <dbReference type="NCBI Taxonomy" id="1783274"/>
    <lineage>
        <taxon>Bacteria</taxon>
        <taxon>Pseudomonadati</taxon>
        <taxon>Pseudomonadota</taxon>
        <taxon>Alphaproteobacteria</taxon>
        <taxon>Hyphomicrobiales</taxon>
        <taxon>Devosiaceae</taxon>
        <taxon>Arsenicitalea</taxon>
    </lineage>
</organism>
<feature type="active site" description="Nucleophile" evidence="4">
    <location>
        <position position="236"/>
    </location>
</feature>
<feature type="active site" description="Proton donor" evidence="4">
    <location>
        <position position="132"/>
    </location>
</feature>
<keyword evidence="5" id="KW-0732">Signal</keyword>
<dbReference type="PANTHER" id="PTHR40079">
    <property type="entry name" value="MANNAN ENDO-1,4-BETA-MANNOSIDASE E-RELATED"/>
    <property type="match status" value="1"/>
</dbReference>
<keyword evidence="3 4" id="KW-0326">Glycosidase</keyword>
<dbReference type="Proteomes" id="UP000281547">
    <property type="component" value="Unassembled WGS sequence"/>
</dbReference>
<sequence>MPIDRKLSALALAGLVAASSPATALGAGGIVIGAYDPDYAFYESPAIGLDHVFVQWQDWDRDLLAWAQQNAAEKGRQFLVTVEPWTRAPDRIGGGETLLPDIVGGAFDAEIAAICGTLGAPGTPVLIRFAHEMEMGRNIFPWSNRAPSEYVAAYRHFVEQCARLAPEAAFVWSPAGHEGAALYYPGDDYVDYASLSVFALEGWDRAHRGKPLSVRRRIAEQAHWIEAIHKPLIIAEFGVAGGKRQEHDWLEEVNEMAAGIGVLDRLVAIVYFNAPETFFWPEPHGRPDWRVAPDVFY</sequence>
<dbReference type="InterPro" id="IPR022790">
    <property type="entry name" value="GH26_dom"/>
</dbReference>
<dbReference type="InterPro" id="IPR000805">
    <property type="entry name" value="Glyco_hydro_26"/>
</dbReference>
<dbReference type="PANTHER" id="PTHR40079:SF4">
    <property type="entry name" value="GH26 DOMAIN-CONTAINING PROTEIN-RELATED"/>
    <property type="match status" value="1"/>
</dbReference>